<reference evidence="2 3" key="1">
    <citation type="submission" date="2019-03" db="EMBL/GenBank/DDBJ databases">
        <authorList>
            <person name="Sebastian G."/>
            <person name="Baumann P."/>
            <person name="Ruckert C."/>
            <person name="Kalinowski J."/>
            <person name="Nebel B."/>
            <person name="Takors R."/>
            <person name="Blombach B."/>
        </authorList>
    </citation>
    <scope>NUCLEOTIDE SEQUENCE [LARGE SCALE GENOMIC DNA]</scope>
    <source>
        <strain evidence="2 3">DSM 1084</strain>
    </source>
</reference>
<dbReference type="SUPFAM" id="SSF101960">
    <property type="entry name" value="Stabilizer of iron transporter SufD"/>
    <property type="match status" value="1"/>
</dbReference>
<feature type="domain" description="SUF system FeS cluster assembly SufBD core" evidence="1">
    <location>
        <begin position="158"/>
        <end position="385"/>
    </location>
</feature>
<dbReference type="InterPro" id="IPR055346">
    <property type="entry name" value="Fe-S_cluster_assembly_SufBD"/>
</dbReference>
<accession>A0A4P6WZD2</accession>
<dbReference type="EMBL" id="CP037867">
    <property type="protein sequence ID" value="QBM29080.1"/>
    <property type="molecule type" value="Genomic_DNA"/>
</dbReference>
<keyword evidence="3" id="KW-1185">Reference proteome</keyword>
<gene>
    <name evidence="2" type="primary">sufD</name>
    <name evidence="2" type="ORF">HPF_15395</name>
</gene>
<dbReference type="KEGG" id="hpse:HPF_15395"/>
<dbReference type="GO" id="GO:0016226">
    <property type="term" value="P:iron-sulfur cluster assembly"/>
    <property type="evidence" value="ECO:0007669"/>
    <property type="project" value="InterPro"/>
</dbReference>
<organism evidence="2 3">
    <name type="scientific">Hydrogenophaga pseudoflava</name>
    <name type="common">Pseudomonas carboxydoflava</name>
    <dbReference type="NCBI Taxonomy" id="47421"/>
    <lineage>
        <taxon>Bacteria</taxon>
        <taxon>Pseudomonadati</taxon>
        <taxon>Pseudomonadota</taxon>
        <taxon>Betaproteobacteria</taxon>
        <taxon>Burkholderiales</taxon>
        <taxon>Comamonadaceae</taxon>
        <taxon>Hydrogenophaga</taxon>
    </lineage>
</organism>
<evidence type="ECO:0000259" key="1">
    <source>
        <dbReference type="Pfam" id="PF01458"/>
    </source>
</evidence>
<dbReference type="PANTHER" id="PTHR43575:SF1">
    <property type="entry name" value="PROTEIN ABCI7, CHLOROPLASTIC"/>
    <property type="match status" value="1"/>
</dbReference>
<dbReference type="AlphaFoldDB" id="A0A4P6WZD2"/>
<proteinExistence type="predicted"/>
<dbReference type="Proteomes" id="UP000293912">
    <property type="component" value="Chromosome"/>
</dbReference>
<dbReference type="PANTHER" id="PTHR43575">
    <property type="entry name" value="PROTEIN ABCI7, CHLOROPLASTIC"/>
    <property type="match status" value="1"/>
</dbReference>
<evidence type="ECO:0000313" key="3">
    <source>
        <dbReference type="Proteomes" id="UP000293912"/>
    </source>
</evidence>
<protein>
    <submittedName>
        <fullName evidence="2">FeS cluster assembly protein SufD</fullName>
    </submittedName>
</protein>
<dbReference type="Pfam" id="PF01458">
    <property type="entry name" value="SUFBD_core"/>
    <property type="match status" value="1"/>
</dbReference>
<sequence length="434" mass="46487">MDTARADILAARHRLEDAGWVPRNADAFRHLPPPPAAVWLGEAPEATSTPCDAHPLSGAGWTLHPLGDTPQGRVDARWLDAADPAQRQELFAGLPLPTHPDGAMAPDTIAQHDAAPFTWVHRALCRRGLRLRIGGEHANSRGAAETVWIQLRHQPRSAVEAPMLVIDVQEGVHCVLVETHHREPVACEQPVVQNLHAHIRLGAGATLQHLRSVRPGAADQVAHHLQLQLGQGARYEQGLIATGGRYHLQRQEVGLAGERAQAHSAGLLLAAAANVEQQVRMLHTGERTHSTIETLALASGAARAVVNAHTRIAPHAADAEVRQRLTGVPTGGQPRLVLRPHLEIHHDQVQAAHGATWGALPEDALFYARQRGLDERSARGLIIEGMATALLSRALGDPQVIESLGLAGLLREVVAQHLSGDPAAPMAQPEAAHG</sequence>
<evidence type="ECO:0000313" key="2">
    <source>
        <dbReference type="EMBL" id="QBM29080.1"/>
    </source>
</evidence>
<name>A0A4P6WZD2_HYDPS</name>
<dbReference type="RefSeq" id="WP_133157088.1">
    <property type="nucleotide sequence ID" value="NZ_CP037867.1"/>
</dbReference>
<dbReference type="InterPro" id="IPR000825">
    <property type="entry name" value="SUF_FeS_clus_asmbl_SufBD_core"/>
</dbReference>
<dbReference type="InterPro" id="IPR037284">
    <property type="entry name" value="SUF_FeS_clus_asmbl_SufBD_sf"/>
</dbReference>